<gene>
    <name evidence="1" type="ORF">IV56_GL000532</name>
</gene>
<protein>
    <submittedName>
        <fullName evidence="1">Uncharacterized protein</fullName>
    </submittedName>
</protein>
<dbReference type="RefSeq" id="WP_056992768.1">
    <property type="nucleotide sequence ID" value="NZ_JQCE01000021.1"/>
</dbReference>
<evidence type="ECO:0000313" key="1">
    <source>
        <dbReference type="EMBL" id="KRO17205.1"/>
    </source>
</evidence>
<dbReference type="PATRIC" id="fig|1293598.4.peg.566"/>
<reference evidence="1 2" key="1">
    <citation type="journal article" date="2015" name="Genome Announc.">
        <title>Expanding the biotechnology potential of lactobacilli through comparative genomics of 213 strains and associated genera.</title>
        <authorList>
            <person name="Sun Z."/>
            <person name="Harris H.M."/>
            <person name="McCann A."/>
            <person name="Guo C."/>
            <person name="Argimon S."/>
            <person name="Zhang W."/>
            <person name="Yang X."/>
            <person name="Jeffery I.B."/>
            <person name="Cooney J.C."/>
            <person name="Kagawa T.F."/>
            <person name="Liu W."/>
            <person name="Song Y."/>
            <person name="Salvetti E."/>
            <person name="Wrobel A."/>
            <person name="Rasinkangas P."/>
            <person name="Parkhill J."/>
            <person name="Rea M.C."/>
            <person name="O'Sullivan O."/>
            <person name="Ritari J."/>
            <person name="Douillard F.P."/>
            <person name="Paul Ross R."/>
            <person name="Yang R."/>
            <person name="Briner A.E."/>
            <person name="Felis G.E."/>
            <person name="de Vos W.M."/>
            <person name="Barrangou R."/>
            <person name="Klaenhammer T.R."/>
            <person name="Caufield P.W."/>
            <person name="Cui Y."/>
            <person name="Zhang H."/>
            <person name="O'Toole P.W."/>
        </authorList>
    </citation>
    <scope>NUCLEOTIDE SEQUENCE [LARGE SCALE GENOMIC DNA]</scope>
    <source>
        <strain evidence="1 2">DSM 24301</strain>
    </source>
</reference>
<dbReference type="EMBL" id="JQCE01000021">
    <property type="protein sequence ID" value="KRO17205.1"/>
    <property type="molecule type" value="Genomic_DNA"/>
</dbReference>
<evidence type="ECO:0000313" key="2">
    <source>
        <dbReference type="Proteomes" id="UP000050969"/>
    </source>
</evidence>
<organism evidence="1 2">
    <name type="scientific">Lacticaseibacillus saniviri JCM 17471 = DSM 24301</name>
    <dbReference type="NCBI Taxonomy" id="1293598"/>
    <lineage>
        <taxon>Bacteria</taxon>
        <taxon>Bacillati</taxon>
        <taxon>Bacillota</taxon>
        <taxon>Bacilli</taxon>
        <taxon>Lactobacillales</taxon>
        <taxon>Lactobacillaceae</taxon>
        <taxon>Lacticaseibacillus</taxon>
    </lineage>
</organism>
<comment type="caution">
    <text evidence="1">The sequence shown here is derived from an EMBL/GenBank/DDBJ whole genome shotgun (WGS) entry which is preliminary data.</text>
</comment>
<keyword evidence="2" id="KW-1185">Reference proteome</keyword>
<dbReference type="STRING" id="1293598.IV56_GL000532"/>
<name>A0A0R2MUG4_9LACO</name>
<dbReference type="Proteomes" id="UP000050969">
    <property type="component" value="Unassembled WGS sequence"/>
</dbReference>
<sequence length="185" mass="20652">MQLTDQFKENYEYNGGQDIQAFLLASKKAYQCLNDLVTRMSAMPDKVKAESVNTLLVQQLDQTTFAESEVRQWEKNLREFNTALNPDRPAVGIQDQWSELNTFIEANQAQLSILSDVDFLTTESQFVVTDTNILAFPAAALFRMVQAETGEADTIDLAGMAQNDPAGVAEIAAQHKVPELVNFTR</sequence>
<dbReference type="AlphaFoldDB" id="A0A0R2MUG4"/>
<proteinExistence type="predicted"/>
<accession>A0A0R2MUG4</accession>